<dbReference type="GO" id="GO:0016150">
    <property type="term" value="F:translation release factor activity, codon nonspecific"/>
    <property type="evidence" value="ECO:0007669"/>
    <property type="project" value="TreeGrafter"/>
</dbReference>
<dbReference type="GO" id="GO:0003924">
    <property type="term" value="F:GTPase activity"/>
    <property type="evidence" value="ECO:0007669"/>
    <property type="project" value="InterPro"/>
</dbReference>
<gene>
    <name evidence="1" type="ORF">SAMN04488074_13828</name>
</gene>
<dbReference type="InterPro" id="IPR027417">
    <property type="entry name" value="P-loop_NTPase"/>
</dbReference>
<dbReference type="Gene3D" id="3.30.70.3280">
    <property type="entry name" value="Peptide chain release factor 3, domain III"/>
    <property type="match status" value="1"/>
</dbReference>
<dbReference type="GO" id="GO:0005829">
    <property type="term" value="C:cytosol"/>
    <property type="evidence" value="ECO:0007669"/>
    <property type="project" value="TreeGrafter"/>
</dbReference>
<proteinExistence type="predicted"/>
<dbReference type="EMBL" id="FNET01000038">
    <property type="protein sequence ID" value="SDN18362.1"/>
    <property type="molecule type" value="Genomic_DNA"/>
</dbReference>
<dbReference type="AlphaFoldDB" id="A0A1G9ZA72"/>
<evidence type="ECO:0000313" key="2">
    <source>
        <dbReference type="Proteomes" id="UP000199682"/>
    </source>
</evidence>
<dbReference type="PANTHER" id="PTHR43556:SF2">
    <property type="entry name" value="PEPTIDE CHAIN RELEASE FACTOR RF3"/>
    <property type="match status" value="1"/>
</dbReference>
<evidence type="ECO:0008006" key="3">
    <source>
        <dbReference type="Google" id="ProtNLM"/>
    </source>
</evidence>
<dbReference type="InterPro" id="IPR038467">
    <property type="entry name" value="RF3_dom_3_sf"/>
</dbReference>
<dbReference type="Proteomes" id="UP000199682">
    <property type="component" value="Unassembled WGS sequence"/>
</dbReference>
<accession>A0A1G9ZA72</accession>
<evidence type="ECO:0000313" key="1">
    <source>
        <dbReference type="EMBL" id="SDN18362.1"/>
    </source>
</evidence>
<dbReference type="RefSeq" id="WP_090015253.1">
    <property type="nucleotide sequence ID" value="NZ_FNET01000038.1"/>
</dbReference>
<dbReference type="InterPro" id="IPR004548">
    <property type="entry name" value="PrfC"/>
</dbReference>
<sequence>MAAARQGAASLTDVRSEAARRRAFAVISHPDAGKSTLTGAIALHAVGKTQFDVATYRMLSDYGAPILLDHLEYSVVGRLTDPRRRHELARLVAGVD</sequence>
<dbReference type="SUPFAM" id="SSF52540">
    <property type="entry name" value="P-loop containing nucleoside triphosphate hydrolases"/>
    <property type="match status" value="1"/>
</dbReference>
<organism evidence="1 2">
    <name type="scientific">Lentzea albidocapillata subsp. violacea</name>
    <dbReference type="NCBI Taxonomy" id="128104"/>
    <lineage>
        <taxon>Bacteria</taxon>
        <taxon>Bacillati</taxon>
        <taxon>Actinomycetota</taxon>
        <taxon>Actinomycetes</taxon>
        <taxon>Pseudonocardiales</taxon>
        <taxon>Pseudonocardiaceae</taxon>
        <taxon>Lentzea</taxon>
    </lineage>
</organism>
<name>A0A1G9ZA72_9PSEU</name>
<dbReference type="PANTHER" id="PTHR43556">
    <property type="entry name" value="PEPTIDE CHAIN RELEASE FACTOR RF3"/>
    <property type="match status" value="1"/>
</dbReference>
<reference evidence="2" key="1">
    <citation type="submission" date="2016-10" db="EMBL/GenBank/DDBJ databases">
        <authorList>
            <person name="Varghese N."/>
            <person name="Submissions S."/>
        </authorList>
    </citation>
    <scope>NUCLEOTIDE SEQUENCE [LARGE SCALE GENOMIC DNA]</scope>
    <source>
        <strain evidence="2">DSM 44796</strain>
    </source>
</reference>
<protein>
    <recommendedName>
        <fullName evidence="3">Peptide chain release factor 3</fullName>
    </recommendedName>
</protein>